<dbReference type="RefSeq" id="WP_005182205.1">
    <property type="nucleotide sequence ID" value="NZ_CP045804.1"/>
</dbReference>
<dbReference type="EMBL" id="CP045810">
    <property type="protein sequence ID" value="QHN40291.1"/>
    <property type="molecule type" value="Genomic_DNA"/>
</dbReference>
<sequence length="99" mass="10028">MTTLAELLGTAEPLPTTTPIEDQEKDGDDMKPQAPQSLWLGALIALAVLAGIAAIVLGIALGGPWRWASGAAVAVGIAAIVVPGVVDGKGDKGTEEDQR</sequence>
<accession>A0A857MG53</accession>
<proteinExistence type="predicted"/>
<reference evidence="1" key="1">
    <citation type="journal article" date="2021" name="Nat. Microbiol.">
        <title>Cocultivation of an ultrasmall environmental parasitic bacterium with lytic ability against bacteria associated with wastewater foams.</title>
        <authorList>
            <person name="Batinovic S."/>
            <person name="Rose J.J.A."/>
            <person name="Ratcliffe J."/>
            <person name="Seviour R.J."/>
            <person name="Petrovski S."/>
        </authorList>
    </citation>
    <scope>NUCLEOTIDE SEQUENCE</scope>
    <source>
        <strain evidence="1">CON44</strain>
    </source>
</reference>
<evidence type="ECO:0000313" key="1">
    <source>
        <dbReference type="EMBL" id="QHN40291.1"/>
    </source>
</evidence>
<protein>
    <submittedName>
        <fullName evidence="1">DUF3040 domain-containing protein</fullName>
    </submittedName>
</protein>
<name>A0A857MG53_9ACTN</name>
<gene>
    <name evidence="1" type="ORF">GII30_15050</name>
</gene>
<dbReference type="AlphaFoldDB" id="A0A857MG53"/>
<organism evidence="1">
    <name type="scientific">Gordonia amarae</name>
    <dbReference type="NCBI Taxonomy" id="36821"/>
    <lineage>
        <taxon>Bacteria</taxon>
        <taxon>Bacillati</taxon>
        <taxon>Actinomycetota</taxon>
        <taxon>Actinomycetes</taxon>
        <taxon>Mycobacteriales</taxon>
        <taxon>Gordoniaceae</taxon>
        <taxon>Gordonia</taxon>
    </lineage>
</organism>